<accession>A0A7J6TTF3</accession>
<dbReference type="Proteomes" id="UP000553632">
    <property type="component" value="Unassembled WGS sequence"/>
</dbReference>
<protein>
    <submittedName>
        <fullName evidence="1">Uncharacterized protein</fullName>
    </submittedName>
</protein>
<feature type="non-terminal residue" evidence="1">
    <location>
        <position position="1"/>
    </location>
</feature>
<dbReference type="EMBL" id="JABANO010008417">
    <property type="protein sequence ID" value="KAF4748568.1"/>
    <property type="molecule type" value="Genomic_DNA"/>
</dbReference>
<dbReference type="Gene3D" id="3.30.1050.10">
    <property type="entry name" value="SCP2 sterol-binding domain"/>
    <property type="match status" value="1"/>
</dbReference>
<dbReference type="AlphaFoldDB" id="A0A7J6TTF3"/>
<reference evidence="1 2" key="1">
    <citation type="submission" date="2020-04" db="EMBL/GenBank/DDBJ databases">
        <title>Perkinsus olseni comparative genomics.</title>
        <authorList>
            <person name="Bogema D.R."/>
        </authorList>
    </citation>
    <scope>NUCLEOTIDE SEQUENCE [LARGE SCALE GENOMIC DNA]</scope>
    <source>
        <strain evidence="1 2">ATCC PRA-207</strain>
    </source>
</reference>
<proteinExistence type="predicted"/>
<gene>
    <name evidence="1" type="ORF">FOZ63_024894</name>
</gene>
<organism evidence="1 2">
    <name type="scientific">Perkinsus olseni</name>
    <name type="common">Perkinsus atlanticus</name>
    <dbReference type="NCBI Taxonomy" id="32597"/>
    <lineage>
        <taxon>Eukaryota</taxon>
        <taxon>Sar</taxon>
        <taxon>Alveolata</taxon>
        <taxon>Perkinsozoa</taxon>
        <taxon>Perkinsea</taxon>
        <taxon>Perkinsida</taxon>
        <taxon>Perkinsidae</taxon>
        <taxon>Perkinsus</taxon>
    </lineage>
</organism>
<dbReference type="InterPro" id="IPR036527">
    <property type="entry name" value="SCP2_sterol-bd_dom_sf"/>
</dbReference>
<evidence type="ECO:0000313" key="1">
    <source>
        <dbReference type="EMBL" id="KAF4748568.1"/>
    </source>
</evidence>
<name>A0A7J6TTF3_PEROL</name>
<evidence type="ECO:0000313" key="2">
    <source>
        <dbReference type="Proteomes" id="UP000553632"/>
    </source>
</evidence>
<keyword evidence="2" id="KW-1185">Reference proteome</keyword>
<comment type="caution">
    <text evidence="1">The sequence shown here is derived from an EMBL/GenBank/DDBJ whole genome shotgun (WGS) entry which is preliminary data.</text>
</comment>
<sequence length="94" mass="10570">LLIPRAIVIPMQAEKLFAIFEEFFNHASTPGAALVDKVHATYTFEIFPEKVGSGESKKWTIDLNTKPGKCTPQEVRQPLALNDHMPVVFSSGWW</sequence>